<sequence>MDALLPALILLATATTGHAQPAQTPASAAPEDWVLTVVPDQKATLALVEFTSGISLAARCVDDAYDLLITGLPEAPQRATTRDLGLAVGDDDVTRRTIWTVGEDRTTAFSRIPAMVARRLAKGGKLQIVAQGPDDRRYRYVMDINPSSTAIEQTLTACGRPLVDPRDSLTEGEGQDGLPTPFTWERLPNPDFSTQALDAGEGYAALSCMPQQDGRLSECRIESEWPRRLGIGRAALRSMGRARLRQITTGDGSEPRFDNRVVAFAITFKVK</sequence>
<dbReference type="Proteomes" id="UP000532936">
    <property type="component" value="Unassembled WGS sequence"/>
</dbReference>
<keyword evidence="1" id="KW-0732">Signal</keyword>
<organism evidence="2 3">
    <name type="scientific">Brevundimonas mediterranea</name>
    <dbReference type="NCBI Taxonomy" id="74329"/>
    <lineage>
        <taxon>Bacteria</taxon>
        <taxon>Pseudomonadati</taxon>
        <taxon>Pseudomonadota</taxon>
        <taxon>Alphaproteobacteria</taxon>
        <taxon>Caulobacterales</taxon>
        <taxon>Caulobacteraceae</taxon>
        <taxon>Brevundimonas</taxon>
    </lineage>
</organism>
<dbReference type="EMBL" id="JACIDA010000001">
    <property type="protein sequence ID" value="MBB3871884.1"/>
    <property type="molecule type" value="Genomic_DNA"/>
</dbReference>
<evidence type="ECO:0000256" key="1">
    <source>
        <dbReference type="SAM" id="SignalP"/>
    </source>
</evidence>
<comment type="caution">
    <text evidence="2">The sequence shown here is derived from an EMBL/GenBank/DDBJ whole genome shotgun (WGS) entry which is preliminary data.</text>
</comment>
<reference evidence="2 3" key="1">
    <citation type="submission" date="2020-08" db="EMBL/GenBank/DDBJ databases">
        <title>Genomic Encyclopedia of Type Strains, Phase IV (KMG-IV): sequencing the most valuable type-strain genomes for metagenomic binning, comparative biology and taxonomic classification.</title>
        <authorList>
            <person name="Goeker M."/>
        </authorList>
    </citation>
    <scope>NUCLEOTIDE SEQUENCE [LARGE SCALE GENOMIC DNA]</scope>
    <source>
        <strain evidence="2 3">DSM 14878</strain>
    </source>
</reference>
<evidence type="ECO:0000313" key="2">
    <source>
        <dbReference type="EMBL" id="MBB3871884.1"/>
    </source>
</evidence>
<gene>
    <name evidence="2" type="ORF">GGR11_001398</name>
</gene>
<dbReference type="RefSeq" id="WP_183196015.1">
    <property type="nucleotide sequence ID" value="NZ_JACIDA010000001.1"/>
</dbReference>
<feature type="chain" id="PRO_5031339091" description="Energy transducer TonB" evidence="1">
    <location>
        <begin position="20"/>
        <end position="271"/>
    </location>
</feature>
<evidence type="ECO:0000313" key="3">
    <source>
        <dbReference type="Proteomes" id="UP000532936"/>
    </source>
</evidence>
<protein>
    <recommendedName>
        <fullName evidence="4">Energy transducer TonB</fullName>
    </recommendedName>
</protein>
<proteinExistence type="predicted"/>
<evidence type="ECO:0008006" key="4">
    <source>
        <dbReference type="Google" id="ProtNLM"/>
    </source>
</evidence>
<feature type="signal peptide" evidence="1">
    <location>
        <begin position="1"/>
        <end position="19"/>
    </location>
</feature>
<accession>A0A7W6EZI4</accession>
<name>A0A7W6EZI4_9CAUL</name>
<dbReference type="AlphaFoldDB" id="A0A7W6EZI4"/>